<name>A0A164Z636_9CRUS</name>
<dbReference type="EMBL" id="LRGB01000781">
    <property type="protein sequence ID" value="KZS15984.1"/>
    <property type="molecule type" value="Genomic_DNA"/>
</dbReference>
<evidence type="ECO:0000313" key="2">
    <source>
        <dbReference type="EMBL" id="KZS15984.1"/>
    </source>
</evidence>
<organism evidence="2 3">
    <name type="scientific">Daphnia magna</name>
    <dbReference type="NCBI Taxonomy" id="35525"/>
    <lineage>
        <taxon>Eukaryota</taxon>
        <taxon>Metazoa</taxon>
        <taxon>Ecdysozoa</taxon>
        <taxon>Arthropoda</taxon>
        <taxon>Crustacea</taxon>
        <taxon>Branchiopoda</taxon>
        <taxon>Diplostraca</taxon>
        <taxon>Cladocera</taxon>
        <taxon>Anomopoda</taxon>
        <taxon>Daphniidae</taxon>
        <taxon>Daphnia</taxon>
    </lineage>
</organism>
<proteinExistence type="predicted"/>
<accession>A0A164Z636</accession>
<keyword evidence="3" id="KW-1185">Reference proteome</keyword>
<comment type="caution">
    <text evidence="2">The sequence shown here is derived from an EMBL/GenBank/DDBJ whole genome shotgun (WGS) entry which is preliminary data.</text>
</comment>
<dbReference type="Proteomes" id="UP000076858">
    <property type="component" value="Unassembled WGS sequence"/>
</dbReference>
<reference evidence="2 3" key="1">
    <citation type="submission" date="2016-03" db="EMBL/GenBank/DDBJ databases">
        <title>EvidentialGene: Evidence-directed Construction of Genes on Genomes.</title>
        <authorList>
            <person name="Gilbert D.G."/>
            <person name="Choi J.-H."/>
            <person name="Mockaitis K."/>
            <person name="Colbourne J."/>
            <person name="Pfrender M."/>
        </authorList>
    </citation>
    <scope>NUCLEOTIDE SEQUENCE [LARGE SCALE GENOMIC DNA]</scope>
    <source>
        <strain evidence="2 3">Xinb3</strain>
        <tissue evidence="2">Complete organism</tissue>
    </source>
</reference>
<protein>
    <submittedName>
        <fullName evidence="2">Uncharacterized protein</fullName>
    </submittedName>
</protein>
<evidence type="ECO:0000313" key="3">
    <source>
        <dbReference type="Proteomes" id="UP000076858"/>
    </source>
</evidence>
<feature type="compositionally biased region" description="Basic and acidic residues" evidence="1">
    <location>
        <begin position="1"/>
        <end position="33"/>
    </location>
</feature>
<evidence type="ECO:0000256" key="1">
    <source>
        <dbReference type="SAM" id="MobiDB-lite"/>
    </source>
</evidence>
<sequence>MTKDPTLRRRPNTARENKRNGGEKSHKGTNRKEKQNKKFLFDFRSHGFPPPPPFLLSLLESTISSLGVFHLRCVSRERP</sequence>
<feature type="region of interest" description="Disordered" evidence="1">
    <location>
        <begin position="1"/>
        <end position="35"/>
    </location>
</feature>
<gene>
    <name evidence="2" type="ORF">APZ42_018413</name>
</gene>
<dbReference type="AlphaFoldDB" id="A0A164Z636"/>